<accession>A0ABV2BYG8</accession>
<reference evidence="1 2" key="1">
    <citation type="submission" date="2024-06" db="EMBL/GenBank/DDBJ databases">
        <authorList>
            <person name="Li F."/>
        </authorList>
    </citation>
    <scope>NUCLEOTIDE SEQUENCE [LARGE SCALE GENOMIC DNA]</scope>
    <source>
        <strain evidence="1 2">GXAS 311</strain>
    </source>
</reference>
<organism evidence="1 2">
    <name type="scientific">Aliikangiella maris</name>
    <dbReference type="NCBI Taxonomy" id="3162458"/>
    <lineage>
        <taxon>Bacteria</taxon>
        <taxon>Pseudomonadati</taxon>
        <taxon>Pseudomonadota</taxon>
        <taxon>Gammaproteobacteria</taxon>
        <taxon>Oceanospirillales</taxon>
        <taxon>Pleioneaceae</taxon>
        <taxon>Aliikangiella</taxon>
    </lineage>
</organism>
<gene>
    <name evidence="1" type="ORF">ABVT43_17595</name>
</gene>
<dbReference type="Proteomes" id="UP001548189">
    <property type="component" value="Unassembled WGS sequence"/>
</dbReference>
<evidence type="ECO:0000313" key="1">
    <source>
        <dbReference type="EMBL" id="MET1256961.1"/>
    </source>
</evidence>
<protein>
    <submittedName>
        <fullName evidence="1">Uncharacterized protein</fullName>
    </submittedName>
</protein>
<evidence type="ECO:0000313" key="2">
    <source>
        <dbReference type="Proteomes" id="UP001548189"/>
    </source>
</evidence>
<keyword evidence="2" id="KW-1185">Reference proteome</keyword>
<sequence>MGFKRSDYPKNIFNTWLEYRDQQHGETESYLIEIINEKLDKKFNKTTFYRWKKQEIALSDNVVEQFIYPDLIDMLKWFFNENGINIKDNDIKKLADKFKPQIKLNYFN</sequence>
<comment type="caution">
    <text evidence="1">The sequence shown here is derived from an EMBL/GenBank/DDBJ whole genome shotgun (WGS) entry which is preliminary data.</text>
</comment>
<dbReference type="EMBL" id="JBEVCJ010000031">
    <property type="protein sequence ID" value="MET1256961.1"/>
    <property type="molecule type" value="Genomic_DNA"/>
</dbReference>
<proteinExistence type="predicted"/>
<name>A0ABV2BYG8_9GAMM</name>